<accession>A0A0R3LKQ0</accession>
<organism evidence="1 2">
    <name type="scientific">Bradyrhizobium valentinum</name>
    <dbReference type="NCBI Taxonomy" id="1518501"/>
    <lineage>
        <taxon>Bacteria</taxon>
        <taxon>Pseudomonadati</taxon>
        <taxon>Pseudomonadota</taxon>
        <taxon>Alphaproteobacteria</taxon>
        <taxon>Hyphomicrobiales</taxon>
        <taxon>Nitrobacteraceae</taxon>
        <taxon>Bradyrhizobium</taxon>
    </lineage>
</organism>
<dbReference type="Proteomes" id="UP000051913">
    <property type="component" value="Unassembled WGS sequence"/>
</dbReference>
<dbReference type="EMBL" id="LLXX01000080">
    <property type="protein sequence ID" value="KRR08343.1"/>
    <property type="molecule type" value="Genomic_DNA"/>
</dbReference>
<proteinExistence type="predicted"/>
<dbReference type="AlphaFoldDB" id="A0A0R3LKQ0"/>
<sequence>MSTAAEGYARCPRVVYFSQGQIAGLPAQKPRTIEMETNAHLQMLERQTPPGPLSLSLCSQALMRKAITTTFY</sequence>
<evidence type="ECO:0000313" key="2">
    <source>
        <dbReference type="Proteomes" id="UP000051913"/>
    </source>
</evidence>
<evidence type="ECO:0000313" key="1">
    <source>
        <dbReference type="EMBL" id="KRR08343.1"/>
    </source>
</evidence>
<keyword evidence="2" id="KW-1185">Reference proteome</keyword>
<comment type="caution">
    <text evidence="1">The sequence shown here is derived from an EMBL/GenBank/DDBJ whole genome shotgun (WGS) entry which is preliminary data.</text>
</comment>
<gene>
    <name evidence="1" type="ORF">CP49_40585</name>
</gene>
<name>A0A0R3LKQ0_9BRAD</name>
<reference evidence="1 2" key="1">
    <citation type="submission" date="2014-03" db="EMBL/GenBank/DDBJ databases">
        <title>Bradyrhizobium valentinum sp. nov., isolated from effective nodules of Lupinus mariae-josephae, a lupine endemic of basic-lime soils in Eastern Spain.</title>
        <authorList>
            <person name="Duran D."/>
            <person name="Rey L."/>
            <person name="Navarro A."/>
            <person name="Busquets A."/>
            <person name="Imperial J."/>
            <person name="Ruiz-Argueso T."/>
        </authorList>
    </citation>
    <scope>NUCLEOTIDE SEQUENCE [LARGE SCALE GENOMIC DNA]</scope>
    <source>
        <strain evidence="1 2">LmjM3</strain>
    </source>
</reference>
<protein>
    <submittedName>
        <fullName evidence="1">Uncharacterized protein</fullName>
    </submittedName>
</protein>